<accession>M1XPH4</accession>
<evidence type="ECO:0000313" key="2">
    <source>
        <dbReference type="Proteomes" id="UP000011867"/>
    </source>
</evidence>
<dbReference type="EMBL" id="HF582854">
    <property type="protein sequence ID" value="CCQ35882.1"/>
    <property type="molecule type" value="Genomic_DNA"/>
</dbReference>
<dbReference type="HOGENOM" id="CLU_1140588_0_0_2"/>
<gene>
    <name evidence="1" type="ordered locus">Nmlp_1687</name>
</gene>
<evidence type="ECO:0000313" key="1">
    <source>
        <dbReference type="EMBL" id="CCQ35882.1"/>
    </source>
</evidence>
<dbReference type="GeneID" id="14650841"/>
<organism evidence="1 2">
    <name type="scientific">Natronomonas moolapensis (strain DSM 18674 / CECT 7526 / JCM 14361 / 8.8.11)</name>
    <dbReference type="NCBI Taxonomy" id="268739"/>
    <lineage>
        <taxon>Archaea</taxon>
        <taxon>Methanobacteriati</taxon>
        <taxon>Methanobacteriota</taxon>
        <taxon>Stenosarchaea group</taxon>
        <taxon>Halobacteria</taxon>
        <taxon>Halobacteriales</taxon>
        <taxon>Natronomonadaceae</taxon>
        <taxon>Natronomonas</taxon>
    </lineage>
</organism>
<keyword evidence="2" id="KW-1185">Reference proteome</keyword>
<proteinExistence type="predicted"/>
<protein>
    <submittedName>
        <fullName evidence="1">Uncharacterized protein</fullName>
    </submittedName>
</protein>
<dbReference type="KEGG" id="nmo:Nmlp_1687"/>
<reference evidence="1 2" key="1">
    <citation type="journal article" date="2013" name="Genome Announc.">
        <title>Genome of the haloarchaeon Natronomonas moolapensis, a neutrophilic member of a previously haloalkaliphilic genus.</title>
        <authorList>
            <person name="Dyall-Smith M.L."/>
            <person name="Pfeiffer F."/>
            <person name="Oberwinkler T."/>
            <person name="Klee K."/>
            <person name="Rampp M."/>
            <person name="Palm P."/>
            <person name="Gross K."/>
            <person name="Schuster S.C."/>
            <person name="Oesterhelt D."/>
        </authorList>
    </citation>
    <scope>NUCLEOTIDE SEQUENCE [LARGE SCALE GENOMIC DNA]</scope>
    <source>
        <strain evidence="2">DSM 18674 / JCM 14361 / 8.8.11</strain>
    </source>
</reference>
<dbReference type="AlphaFoldDB" id="M1XPH4"/>
<dbReference type="OrthoDB" id="340836at2157"/>
<dbReference type="Proteomes" id="UP000011867">
    <property type="component" value="Chromosome"/>
</dbReference>
<dbReference type="RefSeq" id="WP_015408718.1">
    <property type="nucleotide sequence ID" value="NC_020388.1"/>
</dbReference>
<name>M1XPH4_NATM8</name>
<dbReference type="eggNOG" id="arCOG07563">
    <property type="taxonomic scope" value="Archaea"/>
</dbReference>
<sequence length="243" mass="25309">MTHTQRLETVRSALAERGYDVGDRGGATIAVPTGRTDRIGVPGSLSVVVGRPDPTALLEAIGSAAAAGRTALFVAHPADAAAIRGILTDPPGVADQTERGRTFYNTPDRLPAGDAGLACCRADDPPTWRAEPADGVTGEGTRFVLEADGEAAAAVGTLEDLSCPSADAFEYAYRRNGDGRFRVQKRSTGRVVGRFPSVRELKANAYQPVPAPLVPEAVVDGHLPEAWALATVDGGRVARIEGA</sequence>